<dbReference type="GO" id="GO:0016740">
    <property type="term" value="F:transferase activity"/>
    <property type="evidence" value="ECO:0007669"/>
    <property type="project" value="UniProtKB-KW"/>
</dbReference>
<dbReference type="EC" id="2.-.-.-" evidence="2"/>
<dbReference type="InterPro" id="IPR051531">
    <property type="entry name" value="N-acetyltransferase"/>
</dbReference>
<keyword evidence="2" id="KW-0808">Transferase</keyword>
<dbReference type="SUPFAM" id="SSF55729">
    <property type="entry name" value="Acyl-CoA N-acyltransferases (Nat)"/>
    <property type="match status" value="1"/>
</dbReference>
<dbReference type="PANTHER" id="PTHR43792:SF9">
    <property type="entry name" value="RIBOSOMAL-PROTEIN-ALANINE ACETYLTRANSFERASE"/>
    <property type="match status" value="1"/>
</dbReference>
<dbReference type="RefSeq" id="WP_300982319.1">
    <property type="nucleotide sequence ID" value="NZ_CP129238.1"/>
</dbReference>
<dbReference type="InterPro" id="IPR000182">
    <property type="entry name" value="GNAT_dom"/>
</dbReference>
<evidence type="ECO:0000259" key="1">
    <source>
        <dbReference type="PROSITE" id="PS51186"/>
    </source>
</evidence>
<comment type="caution">
    <text evidence="2">The sequence shown here is derived from an EMBL/GenBank/DDBJ whole genome shotgun (WGS) entry which is preliminary data.</text>
</comment>
<keyword evidence="3" id="KW-1185">Reference proteome</keyword>
<dbReference type="InterPro" id="IPR016181">
    <property type="entry name" value="Acyl_CoA_acyltransferase"/>
</dbReference>
<proteinExistence type="predicted"/>
<sequence length="189" mass="21736">MTDSEHIYGHLPVIETERLLLRKLTLADAGDMFEYGSDPMVSRFMPWEVHQTPADTEEHLRFILNGYEQKNKLTWAIELKSERKMIGTIDYVKWLPKHSRAEIGYALSRNYWGNGLTQEAAKALIAFGFEKMGLNKVEAPIIPDNFQSQRVLEKVGMVKEGVARQHFLMKGRFVDLAMYAVLKADFIAE</sequence>
<organism evidence="2 3">
    <name type="scientific">Planococcus liqunii</name>
    <dbReference type="NCBI Taxonomy" id="3058394"/>
    <lineage>
        <taxon>Bacteria</taxon>
        <taxon>Bacillati</taxon>
        <taxon>Bacillota</taxon>
        <taxon>Bacilli</taxon>
        <taxon>Bacillales</taxon>
        <taxon>Caryophanaceae</taxon>
        <taxon>Planococcus</taxon>
    </lineage>
</organism>
<accession>A0ABT8MU37</accession>
<dbReference type="Proteomes" id="UP001172054">
    <property type="component" value="Unassembled WGS sequence"/>
</dbReference>
<dbReference type="EMBL" id="JAUJWW010000006">
    <property type="protein sequence ID" value="MDN7228417.1"/>
    <property type="molecule type" value="Genomic_DNA"/>
</dbReference>
<dbReference type="Gene3D" id="3.40.630.30">
    <property type="match status" value="1"/>
</dbReference>
<evidence type="ECO:0000313" key="2">
    <source>
        <dbReference type="EMBL" id="MDN7228417.1"/>
    </source>
</evidence>
<evidence type="ECO:0000313" key="3">
    <source>
        <dbReference type="Proteomes" id="UP001172054"/>
    </source>
</evidence>
<name>A0ABT8MU37_9BACL</name>
<dbReference type="Pfam" id="PF13302">
    <property type="entry name" value="Acetyltransf_3"/>
    <property type="match status" value="1"/>
</dbReference>
<feature type="domain" description="N-acetyltransferase" evidence="1">
    <location>
        <begin position="19"/>
        <end position="185"/>
    </location>
</feature>
<gene>
    <name evidence="2" type="ORF">QWY15_14050</name>
</gene>
<reference evidence="2 3" key="1">
    <citation type="submission" date="2023-06" db="EMBL/GenBank/DDBJ databases">
        <title>Novel species in genus Planococcus.</title>
        <authorList>
            <person name="Ning S."/>
        </authorList>
    </citation>
    <scope>NUCLEOTIDE SEQUENCE [LARGE SCALE GENOMIC DNA]</scope>
    <source>
        <strain evidence="2 3">N064</strain>
    </source>
</reference>
<dbReference type="PROSITE" id="PS51186">
    <property type="entry name" value="GNAT"/>
    <property type="match status" value="1"/>
</dbReference>
<protein>
    <submittedName>
        <fullName evidence="2">GNAT family protein</fullName>
        <ecNumber evidence="2">2.-.-.-</ecNumber>
    </submittedName>
</protein>
<dbReference type="PANTHER" id="PTHR43792">
    <property type="entry name" value="GNAT FAMILY, PUTATIVE (AFU_ORTHOLOGUE AFUA_3G00765)-RELATED-RELATED"/>
    <property type="match status" value="1"/>
</dbReference>